<dbReference type="RefSeq" id="WP_056958657.1">
    <property type="nucleotide sequence ID" value="NZ_AYYN01000041.1"/>
</dbReference>
<dbReference type="PATRIC" id="fig|1423772.3.peg.2026"/>
<dbReference type="SUPFAM" id="SSF47413">
    <property type="entry name" value="lambda repressor-like DNA-binding domains"/>
    <property type="match status" value="1"/>
</dbReference>
<dbReference type="PROSITE" id="PS50943">
    <property type="entry name" value="HTH_CROC1"/>
    <property type="match status" value="1"/>
</dbReference>
<name>A0A0R2BB95_9LACO</name>
<dbReference type="InterPro" id="IPR014054">
    <property type="entry name" value="Phage_regulatory_Rha"/>
</dbReference>
<protein>
    <recommendedName>
        <fullName evidence="1">HTH cro/C1-type domain-containing protein</fullName>
    </recommendedName>
</protein>
<feature type="domain" description="HTH cro/C1-type" evidence="1">
    <location>
        <begin position="17"/>
        <end position="72"/>
    </location>
</feature>
<reference evidence="2 3" key="1">
    <citation type="journal article" date="2015" name="Genome Announc.">
        <title>Expanding the biotechnology potential of lactobacilli through comparative genomics of 213 strains and associated genera.</title>
        <authorList>
            <person name="Sun Z."/>
            <person name="Harris H.M."/>
            <person name="McCann A."/>
            <person name="Guo C."/>
            <person name="Argimon S."/>
            <person name="Zhang W."/>
            <person name="Yang X."/>
            <person name="Jeffery I.B."/>
            <person name="Cooney J.C."/>
            <person name="Kagawa T.F."/>
            <person name="Liu W."/>
            <person name="Song Y."/>
            <person name="Salvetti E."/>
            <person name="Wrobel A."/>
            <person name="Rasinkangas P."/>
            <person name="Parkhill J."/>
            <person name="Rea M.C."/>
            <person name="O'Sullivan O."/>
            <person name="Ritari J."/>
            <person name="Douillard F.P."/>
            <person name="Paul Ross R."/>
            <person name="Yang R."/>
            <person name="Briner A.E."/>
            <person name="Felis G.E."/>
            <person name="de Vos W.M."/>
            <person name="Barrangou R."/>
            <person name="Klaenhammer T.R."/>
            <person name="Caufield P.W."/>
            <person name="Cui Y."/>
            <person name="Zhang H."/>
            <person name="O'Toole P.W."/>
        </authorList>
    </citation>
    <scope>NUCLEOTIDE SEQUENCE [LARGE SCALE GENOMIC DNA]</scope>
    <source>
        <strain evidence="2 3">DSM 20452</strain>
    </source>
</reference>
<dbReference type="Gene3D" id="1.10.260.40">
    <property type="entry name" value="lambda repressor-like DNA-binding domains"/>
    <property type="match status" value="1"/>
</dbReference>
<evidence type="ECO:0000313" key="2">
    <source>
        <dbReference type="EMBL" id="KRM76314.1"/>
    </source>
</evidence>
<dbReference type="Proteomes" id="UP000051612">
    <property type="component" value="Unassembled WGS sequence"/>
</dbReference>
<dbReference type="CDD" id="cd00093">
    <property type="entry name" value="HTH_XRE"/>
    <property type="match status" value="1"/>
</dbReference>
<evidence type="ECO:0000313" key="3">
    <source>
        <dbReference type="Proteomes" id="UP000051612"/>
    </source>
</evidence>
<dbReference type="EMBL" id="AYYN01000041">
    <property type="protein sequence ID" value="KRM76314.1"/>
    <property type="molecule type" value="Genomic_DNA"/>
</dbReference>
<accession>A0A0R2BB95</accession>
<organism evidence="2 3">
    <name type="scientific">Ligilactobacillus murinus DSM 20452 = NBRC 14221</name>
    <dbReference type="NCBI Taxonomy" id="1423772"/>
    <lineage>
        <taxon>Bacteria</taxon>
        <taxon>Bacillati</taxon>
        <taxon>Bacillota</taxon>
        <taxon>Bacilli</taxon>
        <taxon>Lactobacillales</taxon>
        <taxon>Lactobacillaceae</taxon>
        <taxon>Ligilactobacillus</taxon>
    </lineage>
</organism>
<dbReference type="InterPro" id="IPR010982">
    <property type="entry name" value="Lambda_DNA-bd_dom_sf"/>
</dbReference>
<dbReference type="Pfam" id="PF09669">
    <property type="entry name" value="Phage_pRha"/>
    <property type="match status" value="1"/>
</dbReference>
<dbReference type="GO" id="GO:0003677">
    <property type="term" value="F:DNA binding"/>
    <property type="evidence" value="ECO:0007669"/>
    <property type="project" value="InterPro"/>
</dbReference>
<gene>
    <name evidence="2" type="ORF">FC48_GL001896</name>
</gene>
<evidence type="ECO:0000259" key="1">
    <source>
        <dbReference type="PROSITE" id="PS50943"/>
    </source>
</evidence>
<proteinExistence type="predicted"/>
<dbReference type="AlphaFoldDB" id="A0A0R2BB95"/>
<sequence>MKKTKKAKKLNNTIAMLKEYRESNRLTYEELGAQMNMNDKKLNHWLTGKVIPRDTSLKEVQDFLNAVHARQFVEIAEADKTYIDSRLVAEWTGKTHKNLLQDIRNYIKDLEKSEAELSAGLKSQPCGKAQNTNIFKQRYYFIESTYKHPLTKKELPCYLITQKGCEMIANKITGIKGTKFTALYIDEYHRMKDNEQAKHIDHDQKATKPIEQEDLFKATSELQEAPQWSDEFLSFDYQESLTDEEKRDLEFLRHKLDRLKDCNSLDTLKGGLLQVVNLIKLLDK</sequence>
<comment type="caution">
    <text evidence="2">The sequence shown here is derived from an EMBL/GenBank/DDBJ whole genome shotgun (WGS) entry which is preliminary data.</text>
</comment>
<dbReference type="InterPro" id="IPR001387">
    <property type="entry name" value="Cro/C1-type_HTH"/>
</dbReference>